<protein>
    <recommendedName>
        <fullName evidence="1">C-type lectin domain-containing protein</fullName>
    </recommendedName>
</protein>
<evidence type="ECO:0000313" key="3">
    <source>
        <dbReference type="Proteomes" id="UP001164746"/>
    </source>
</evidence>
<keyword evidence="3" id="KW-1185">Reference proteome</keyword>
<accession>A0ABY7EU76</accession>
<dbReference type="SUPFAM" id="SSF56436">
    <property type="entry name" value="C-type lectin-like"/>
    <property type="match status" value="1"/>
</dbReference>
<evidence type="ECO:0000259" key="1">
    <source>
        <dbReference type="PROSITE" id="PS50041"/>
    </source>
</evidence>
<dbReference type="InterPro" id="IPR016186">
    <property type="entry name" value="C-type_lectin-like/link_sf"/>
</dbReference>
<dbReference type="Gene3D" id="3.10.100.10">
    <property type="entry name" value="Mannose-Binding Protein A, subunit A"/>
    <property type="match status" value="1"/>
</dbReference>
<evidence type="ECO:0000313" key="2">
    <source>
        <dbReference type="EMBL" id="WAR12504.1"/>
    </source>
</evidence>
<dbReference type="InterPro" id="IPR001304">
    <property type="entry name" value="C-type_lectin-like"/>
</dbReference>
<dbReference type="Pfam" id="PF00059">
    <property type="entry name" value="Lectin_C"/>
    <property type="match status" value="1"/>
</dbReference>
<feature type="non-terminal residue" evidence="2">
    <location>
        <position position="110"/>
    </location>
</feature>
<gene>
    <name evidence="2" type="ORF">MAR_026684</name>
</gene>
<dbReference type="CDD" id="cd00037">
    <property type="entry name" value="CLECT"/>
    <property type="match status" value="1"/>
</dbReference>
<sequence length="110" mass="12121">TVCKSHGAHVVFVETGEENLFIADFTQSSRSGGDSFFLGVTDCDGPPSIYKLYGTTQSATYINFMSTEGNDTTPSSCCVLLDGRSHQQWTDFYCSSSKRAVCEKEMYKTL</sequence>
<dbReference type="InterPro" id="IPR016187">
    <property type="entry name" value="CTDL_fold"/>
</dbReference>
<proteinExistence type="predicted"/>
<feature type="domain" description="C-type lectin" evidence="1">
    <location>
        <begin position="1"/>
        <end position="103"/>
    </location>
</feature>
<organism evidence="2 3">
    <name type="scientific">Mya arenaria</name>
    <name type="common">Soft-shell clam</name>
    <dbReference type="NCBI Taxonomy" id="6604"/>
    <lineage>
        <taxon>Eukaryota</taxon>
        <taxon>Metazoa</taxon>
        <taxon>Spiralia</taxon>
        <taxon>Lophotrochozoa</taxon>
        <taxon>Mollusca</taxon>
        <taxon>Bivalvia</taxon>
        <taxon>Autobranchia</taxon>
        <taxon>Heteroconchia</taxon>
        <taxon>Euheterodonta</taxon>
        <taxon>Imparidentia</taxon>
        <taxon>Neoheterodontei</taxon>
        <taxon>Myida</taxon>
        <taxon>Myoidea</taxon>
        <taxon>Myidae</taxon>
        <taxon>Mya</taxon>
    </lineage>
</organism>
<dbReference type="PROSITE" id="PS50041">
    <property type="entry name" value="C_TYPE_LECTIN_2"/>
    <property type="match status" value="1"/>
</dbReference>
<name>A0ABY7EU76_MYAAR</name>
<dbReference type="EMBL" id="CP111019">
    <property type="protein sequence ID" value="WAR12504.1"/>
    <property type="molecule type" value="Genomic_DNA"/>
</dbReference>
<reference evidence="2" key="1">
    <citation type="submission" date="2022-11" db="EMBL/GenBank/DDBJ databases">
        <title>Centuries of genome instability and evolution in soft-shell clam transmissible cancer (bioRxiv).</title>
        <authorList>
            <person name="Hart S.F.M."/>
            <person name="Yonemitsu M.A."/>
            <person name="Giersch R.M."/>
            <person name="Beal B.F."/>
            <person name="Arriagada G."/>
            <person name="Davis B.W."/>
            <person name="Ostrander E.A."/>
            <person name="Goff S.P."/>
            <person name="Metzger M.J."/>
        </authorList>
    </citation>
    <scope>NUCLEOTIDE SEQUENCE</scope>
    <source>
        <strain evidence="2">MELC-2E11</strain>
        <tissue evidence="2">Siphon/mantle</tissue>
    </source>
</reference>
<dbReference type="Proteomes" id="UP001164746">
    <property type="component" value="Chromosome 8"/>
</dbReference>